<dbReference type="AlphaFoldDB" id="A0A086A005"/>
<dbReference type="EMBL" id="MUGY01000015">
    <property type="protein sequence ID" value="OXA93348.1"/>
    <property type="molecule type" value="Genomic_DNA"/>
</dbReference>
<comment type="caution">
    <text evidence="1">The sequence shown here is derived from an EMBL/GenBank/DDBJ whole genome shotgun (WGS) entry which is preliminary data.</text>
</comment>
<name>A0A086A005_FLAHY</name>
<dbReference type="Proteomes" id="UP000198424">
    <property type="component" value="Unassembled WGS sequence"/>
</dbReference>
<dbReference type="OrthoDB" id="1073749at2"/>
<proteinExistence type="predicted"/>
<accession>A0A086A005</accession>
<dbReference type="Gene3D" id="3.20.20.70">
    <property type="entry name" value="Aldolase class I"/>
    <property type="match status" value="1"/>
</dbReference>
<sequence length="331" mass="38889">MINKKFKLFSNCFSVKGINRGLIIDVQRKNYYPIPNQVIDLINEYSGKEIYSLFKDFENDKNVLKKYIRFFLSNELVIVSNDIKRYPAISSSFERPYNLDTITLDSSLSTTILQDFLKNQIDNLGVSNLKLICNDFDLPKLTEILKYINKSRIYSVVLYIKHDVGFEKELIKLQKKFARIAEVIFYEVKKNDVQKSKFIYETKALEETLSMKINNQDNFLLNLFNFNEALKYSLAYNRTIYIDSLGNIKRYISDELIFGNVAIDDLNEIVLNPEITDFWEINKDKIKVCQDCEFRYICPDGSIPVKTTENKYYAYSQSCNYNPYTNKWLGS</sequence>
<dbReference type="eggNOG" id="COG0641">
    <property type="taxonomic scope" value="Bacteria"/>
</dbReference>
<evidence type="ECO:0000313" key="2">
    <source>
        <dbReference type="EMBL" id="OXA93348.1"/>
    </source>
</evidence>
<gene>
    <name evidence="2" type="ORF">B0A62_13980</name>
    <name evidence="1" type="ORF">IW20_21290</name>
</gene>
<dbReference type="InterPro" id="IPR058240">
    <property type="entry name" value="rSAM_sf"/>
</dbReference>
<evidence type="ECO:0000313" key="3">
    <source>
        <dbReference type="Proteomes" id="UP000028712"/>
    </source>
</evidence>
<evidence type="ECO:0000313" key="1">
    <source>
        <dbReference type="EMBL" id="KFF10019.1"/>
    </source>
</evidence>
<dbReference type="STRING" id="991.IW20_21290"/>
<evidence type="ECO:0008006" key="5">
    <source>
        <dbReference type="Google" id="ProtNLM"/>
    </source>
</evidence>
<dbReference type="InterPro" id="IPR013785">
    <property type="entry name" value="Aldolase_TIM"/>
</dbReference>
<reference evidence="1 3" key="1">
    <citation type="submission" date="2014-07" db="EMBL/GenBank/DDBJ databases">
        <title>Genome of Flavobacterium hydatis DSM 2063.</title>
        <authorList>
            <person name="Pipes S.E."/>
            <person name="Stropko S.J."/>
            <person name="Newman J.D."/>
        </authorList>
    </citation>
    <scope>NUCLEOTIDE SEQUENCE [LARGE SCALE GENOMIC DNA]</scope>
    <source>
        <strain evidence="1 3">DSM 2063</strain>
    </source>
</reference>
<organism evidence="1 3">
    <name type="scientific">Flavobacterium hydatis</name>
    <name type="common">Cytophaga aquatilis</name>
    <dbReference type="NCBI Taxonomy" id="991"/>
    <lineage>
        <taxon>Bacteria</taxon>
        <taxon>Pseudomonadati</taxon>
        <taxon>Bacteroidota</taxon>
        <taxon>Flavobacteriia</taxon>
        <taxon>Flavobacteriales</taxon>
        <taxon>Flavobacteriaceae</taxon>
        <taxon>Flavobacterium</taxon>
    </lineage>
</organism>
<keyword evidence="4" id="KW-1185">Reference proteome</keyword>
<protein>
    <recommendedName>
        <fullName evidence="5">Grasp-with-spasm system SPASM domain peptide maturase</fullName>
    </recommendedName>
</protein>
<dbReference type="RefSeq" id="WP_035627000.1">
    <property type="nucleotide sequence ID" value="NZ_JBEWQG010000012.1"/>
</dbReference>
<reference evidence="2 4" key="2">
    <citation type="submission" date="2016-11" db="EMBL/GenBank/DDBJ databases">
        <title>Whole genomes of Flavobacteriaceae.</title>
        <authorList>
            <person name="Stine C."/>
            <person name="Li C."/>
            <person name="Tadesse D."/>
        </authorList>
    </citation>
    <scope>NUCLEOTIDE SEQUENCE [LARGE SCALE GENOMIC DNA]</scope>
    <source>
        <strain evidence="2 4">ATCC 29551</strain>
    </source>
</reference>
<dbReference type="Proteomes" id="UP000028712">
    <property type="component" value="Unassembled WGS sequence"/>
</dbReference>
<dbReference type="SUPFAM" id="SSF102114">
    <property type="entry name" value="Radical SAM enzymes"/>
    <property type="match status" value="1"/>
</dbReference>
<dbReference type="EMBL" id="JPRM01000042">
    <property type="protein sequence ID" value="KFF10019.1"/>
    <property type="molecule type" value="Genomic_DNA"/>
</dbReference>
<evidence type="ECO:0000313" key="4">
    <source>
        <dbReference type="Proteomes" id="UP000198424"/>
    </source>
</evidence>